<dbReference type="InterPro" id="IPR032675">
    <property type="entry name" value="LRR_dom_sf"/>
</dbReference>
<organism evidence="1 2">
    <name type="scientific">Ganoderma sinense ZZ0214-1</name>
    <dbReference type="NCBI Taxonomy" id="1077348"/>
    <lineage>
        <taxon>Eukaryota</taxon>
        <taxon>Fungi</taxon>
        <taxon>Dikarya</taxon>
        <taxon>Basidiomycota</taxon>
        <taxon>Agaricomycotina</taxon>
        <taxon>Agaricomycetes</taxon>
        <taxon>Polyporales</taxon>
        <taxon>Polyporaceae</taxon>
        <taxon>Ganoderma</taxon>
    </lineage>
</organism>
<proteinExistence type="predicted"/>
<evidence type="ECO:0008006" key="3">
    <source>
        <dbReference type="Google" id="ProtNLM"/>
    </source>
</evidence>
<dbReference type="AlphaFoldDB" id="A0A2G8S4U4"/>
<reference evidence="1 2" key="1">
    <citation type="journal article" date="2015" name="Sci. Rep.">
        <title>Chromosome-level genome map provides insights into diverse defense mechanisms in the medicinal fungus Ganoderma sinense.</title>
        <authorList>
            <person name="Zhu Y."/>
            <person name="Xu J."/>
            <person name="Sun C."/>
            <person name="Zhou S."/>
            <person name="Xu H."/>
            <person name="Nelson D.R."/>
            <person name="Qian J."/>
            <person name="Song J."/>
            <person name="Luo H."/>
            <person name="Xiang L."/>
            <person name="Li Y."/>
            <person name="Xu Z."/>
            <person name="Ji A."/>
            <person name="Wang L."/>
            <person name="Lu S."/>
            <person name="Hayward A."/>
            <person name="Sun W."/>
            <person name="Li X."/>
            <person name="Schwartz D.C."/>
            <person name="Wang Y."/>
            <person name="Chen S."/>
        </authorList>
    </citation>
    <scope>NUCLEOTIDE SEQUENCE [LARGE SCALE GENOMIC DNA]</scope>
    <source>
        <strain evidence="1 2">ZZ0214-1</strain>
    </source>
</reference>
<sequence length="642" mass="71107">MQHAQAVPSELALPPEALHRICEILIATKTPAVNRRSYGQPNCYYVGLQTVLSLARTSRALHEHAADTLWNTIPSFGVLVYTLPRDIWSYETLGLGDEEDPEAGPLDIELNLKRPLVKADFARYIHYAPRVKRILHPAECTQFPPRTRSLLFSHNILDIFESYPHGGVLPNLRVLRSSPPLPYCQHFYRSFPSLFGPNVQEVFTRSPRVNPTAPRVDERDYRWMLTELYFIAPNLHNLVLNVEGQAESLAQANTPILSNIAVNTSQCLRAFLVGNMAINLYALRHLAELPCLMALAIKLDDAITAADLAFLREAGGETRFPLLQKVHLVHSSNLSILSLFVQAIHPTLTPLKVIDLTVDASIPFQDITDFLTTVADRDGARAIQSISLNCWVSPQSPGPHVLTEDHLRPFFALGELTCFDLDVKCEFDITNATLARIAAAWPNLTVLGLGPAHEIKTSKVTLDGLIPLARGCPRLKRLGLTIDAETPLEAPVDLSGPYGSLLLYGPTANVDLSMLPDPEVATPGSFEQKPLHESPLEELRLGRSAVNIDDPVVVAGFLFRLFPRLKKIHGQWRPLDILDPEIVGVELDLPAQEIREITAESEHRTVWHWVAAVALPEFRNVLKSERKASQGARAGEASLGPA</sequence>
<dbReference type="EMBL" id="AYKW01000023">
    <property type="protein sequence ID" value="PIL28765.1"/>
    <property type="molecule type" value="Genomic_DNA"/>
</dbReference>
<evidence type="ECO:0000313" key="1">
    <source>
        <dbReference type="EMBL" id="PIL28765.1"/>
    </source>
</evidence>
<name>A0A2G8S4U4_9APHY</name>
<protein>
    <recommendedName>
        <fullName evidence="3">F-box domain-containing protein</fullName>
    </recommendedName>
</protein>
<keyword evidence="2" id="KW-1185">Reference proteome</keyword>
<gene>
    <name evidence="1" type="ORF">GSI_08809</name>
</gene>
<evidence type="ECO:0000313" key="2">
    <source>
        <dbReference type="Proteomes" id="UP000230002"/>
    </source>
</evidence>
<accession>A0A2G8S4U4</accession>
<dbReference type="STRING" id="1077348.A0A2G8S4U4"/>
<dbReference type="Proteomes" id="UP000230002">
    <property type="component" value="Unassembled WGS sequence"/>
</dbReference>
<comment type="caution">
    <text evidence="1">The sequence shown here is derived from an EMBL/GenBank/DDBJ whole genome shotgun (WGS) entry which is preliminary data.</text>
</comment>
<dbReference type="Gene3D" id="3.80.10.10">
    <property type="entry name" value="Ribonuclease Inhibitor"/>
    <property type="match status" value="1"/>
</dbReference>
<dbReference type="OrthoDB" id="2800603at2759"/>